<evidence type="ECO:0008006" key="6">
    <source>
        <dbReference type="Google" id="ProtNLM"/>
    </source>
</evidence>
<dbReference type="Proteomes" id="UP000243686">
    <property type="component" value="Unassembled WGS sequence"/>
</dbReference>
<dbReference type="PRINTS" id="PR01001">
    <property type="entry name" value="FADG3PDH"/>
</dbReference>
<dbReference type="Gene3D" id="3.50.50.60">
    <property type="entry name" value="FAD/NAD(P)-binding domain"/>
    <property type="match status" value="1"/>
</dbReference>
<name>A0A1S8WT33_OPIVI</name>
<evidence type="ECO:0000256" key="2">
    <source>
        <dbReference type="ARBA" id="ARBA00022827"/>
    </source>
</evidence>
<accession>A0A1S8WT33</accession>
<feature type="non-terminal residue" evidence="4">
    <location>
        <position position="104"/>
    </location>
</feature>
<dbReference type="GO" id="GO:0004368">
    <property type="term" value="F:glycerol-3-phosphate dehydrogenase (quinone) activity"/>
    <property type="evidence" value="ECO:0007669"/>
    <property type="project" value="InterPro"/>
</dbReference>
<proteinExistence type="predicted"/>
<keyword evidence="5" id="KW-1185">Reference proteome</keyword>
<dbReference type="InterPro" id="IPR036188">
    <property type="entry name" value="FAD/NAD-bd_sf"/>
</dbReference>
<evidence type="ECO:0000313" key="5">
    <source>
        <dbReference type="Proteomes" id="UP000243686"/>
    </source>
</evidence>
<evidence type="ECO:0000313" key="4">
    <source>
        <dbReference type="EMBL" id="OON17575.1"/>
    </source>
</evidence>
<keyword evidence="2" id="KW-0274">FAD</keyword>
<gene>
    <name evidence="4" type="ORF">X801_06587</name>
</gene>
<protein>
    <recommendedName>
        <fullName evidence="6">Glycerol-3-phosphate dehydrogenase</fullName>
    </recommendedName>
</protein>
<dbReference type="EMBL" id="KV895168">
    <property type="protein sequence ID" value="OON17575.1"/>
    <property type="molecule type" value="Genomic_DNA"/>
</dbReference>
<reference evidence="4 5" key="1">
    <citation type="submission" date="2015-03" db="EMBL/GenBank/DDBJ databases">
        <title>Draft genome of the nematode, Opisthorchis viverrini.</title>
        <authorList>
            <person name="Mitreva M."/>
        </authorList>
    </citation>
    <scope>NUCLEOTIDE SEQUENCE [LARGE SCALE GENOMIC DNA]</scope>
    <source>
        <strain evidence="4">Khon Kaen</strain>
    </source>
</reference>
<keyword evidence="1" id="KW-0285">Flavoprotein</keyword>
<keyword evidence="3" id="KW-0560">Oxidoreductase</keyword>
<dbReference type="GO" id="GO:0006072">
    <property type="term" value="P:glycerol-3-phosphate metabolic process"/>
    <property type="evidence" value="ECO:0007669"/>
    <property type="project" value="InterPro"/>
</dbReference>
<organism evidence="4 5">
    <name type="scientific">Opisthorchis viverrini</name>
    <name type="common">Southeast Asian liver fluke</name>
    <dbReference type="NCBI Taxonomy" id="6198"/>
    <lineage>
        <taxon>Eukaryota</taxon>
        <taxon>Metazoa</taxon>
        <taxon>Spiralia</taxon>
        <taxon>Lophotrochozoa</taxon>
        <taxon>Platyhelminthes</taxon>
        <taxon>Trematoda</taxon>
        <taxon>Digenea</taxon>
        <taxon>Opisthorchiida</taxon>
        <taxon>Opisthorchiata</taxon>
        <taxon>Opisthorchiidae</taxon>
        <taxon>Opisthorchis</taxon>
    </lineage>
</organism>
<evidence type="ECO:0000256" key="1">
    <source>
        <dbReference type="ARBA" id="ARBA00022630"/>
    </source>
</evidence>
<evidence type="ECO:0000256" key="3">
    <source>
        <dbReference type="ARBA" id="ARBA00023002"/>
    </source>
</evidence>
<dbReference type="InterPro" id="IPR000447">
    <property type="entry name" value="G3P_DH_FAD-dep"/>
</dbReference>
<dbReference type="AlphaFoldDB" id="A0A1S8WT33"/>
<sequence length="104" mass="11087">MSAFKRLVKRLGLVAAVSGMGAVFLLEALPKINEARRTKASHCLQNLALLNRPKLSAAEIERFNKPLPSRMEHLSRMSSGEIFDVLVIGGGATGTGVAVDAASR</sequence>